<evidence type="ECO:0000313" key="1">
    <source>
        <dbReference type="EMBL" id="GBO11393.1"/>
    </source>
</evidence>
<dbReference type="AlphaFoldDB" id="A0A4Y2UFR5"/>
<accession>A0A4Y2UFR5</accession>
<comment type="caution">
    <text evidence="1">The sequence shown here is derived from an EMBL/GenBank/DDBJ whole genome shotgun (WGS) entry which is preliminary data.</text>
</comment>
<evidence type="ECO:0000313" key="2">
    <source>
        <dbReference type="Proteomes" id="UP000499080"/>
    </source>
</evidence>
<keyword evidence="2" id="KW-1185">Reference proteome</keyword>
<reference evidence="1 2" key="1">
    <citation type="journal article" date="2019" name="Sci. Rep.">
        <title>Orb-weaving spider Araneus ventricosus genome elucidates the spidroin gene catalogue.</title>
        <authorList>
            <person name="Kono N."/>
            <person name="Nakamura H."/>
            <person name="Ohtoshi R."/>
            <person name="Moran D.A.P."/>
            <person name="Shinohara A."/>
            <person name="Yoshida Y."/>
            <person name="Fujiwara M."/>
            <person name="Mori M."/>
            <person name="Tomita M."/>
            <person name="Arakawa K."/>
        </authorList>
    </citation>
    <scope>NUCLEOTIDE SEQUENCE [LARGE SCALE GENOMIC DNA]</scope>
</reference>
<name>A0A4Y2UFR5_ARAVE</name>
<dbReference type="EMBL" id="BGPR01036261">
    <property type="protein sequence ID" value="GBO11393.1"/>
    <property type="molecule type" value="Genomic_DNA"/>
</dbReference>
<proteinExistence type="predicted"/>
<organism evidence="1 2">
    <name type="scientific">Araneus ventricosus</name>
    <name type="common">Orbweaver spider</name>
    <name type="synonym">Epeira ventricosa</name>
    <dbReference type="NCBI Taxonomy" id="182803"/>
    <lineage>
        <taxon>Eukaryota</taxon>
        <taxon>Metazoa</taxon>
        <taxon>Ecdysozoa</taxon>
        <taxon>Arthropoda</taxon>
        <taxon>Chelicerata</taxon>
        <taxon>Arachnida</taxon>
        <taxon>Araneae</taxon>
        <taxon>Araneomorphae</taxon>
        <taxon>Entelegynae</taxon>
        <taxon>Araneoidea</taxon>
        <taxon>Araneidae</taxon>
        <taxon>Araneus</taxon>
    </lineage>
</organism>
<protein>
    <submittedName>
        <fullName evidence="1">Uncharacterized protein</fullName>
    </submittedName>
</protein>
<gene>
    <name evidence="1" type="ORF">AVEN_26422_1</name>
</gene>
<dbReference type="Proteomes" id="UP000499080">
    <property type="component" value="Unassembled WGS sequence"/>
</dbReference>
<sequence>MTRTTLNCHTSPNFRTTPEGGLLATAYDLTCYNPIYTADPHTSRSPVSYPEPSGPEAETLPIGHISIVINLPKTHSLIQ</sequence>